<name>A0ABW5NPF2_9FLAO</name>
<protein>
    <submittedName>
        <fullName evidence="3">Effector binding domain-containing protein</fullName>
    </submittedName>
</protein>
<dbReference type="InterPro" id="IPR010499">
    <property type="entry name" value="AraC_E-bd"/>
</dbReference>
<dbReference type="EMBL" id="JBHUMD010000004">
    <property type="protein sequence ID" value="MFD2600909.1"/>
    <property type="molecule type" value="Genomic_DNA"/>
</dbReference>
<gene>
    <name evidence="3" type="ORF">ACFSR3_02465</name>
</gene>
<dbReference type="Pfam" id="PF06445">
    <property type="entry name" value="GyrI-like"/>
    <property type="match status" value="1"/>
</dbReference>
<dbReference type="InterPro" id="IPR011256">
    <property type="entry name" value="Reg_factor_effector_dom_sf"/>
</dbReference>
<reference evidence="4" key="1">
    <citation type="journal article" date="2019" name="Int. J. Syst. Evol. Microbiol.">
        <title>The Global Catalogue of Microorganisms (GCM) 10K type strain sequencing project: providing services to taxonomists for standard genome sequencing and annotation.</title>
        <authorList>
            <consortium name="The Broad Institute Genomics Platform"/>
            <consortium name="The Broad Institute Genome Sequencing Center for Infectious Disease"/>
            <person name="Wu L."/>
            <person name="Ma J."/>
        </authorList>
    </citation>
    <scope>NUCLEOTIDE SEQUENCE [LARGE SCALE GENOMIC DNA]</scope>
    <source>
        <strain evidence="4">KCTC 42107</strain>
    </source>
</reference>
<evidence type="ECO:0000256" key="1">
    <source>
        <dbReference type="SAM" id="MobiDB-lite"/>
    </source>
</evidence>
<keyword evidence="4" id="KW-1185">Reference proteome</keyword>
<dbReference type="Proteomes" id="UP001597480">
    <property type="component" value="Unassembled WGS sequence"/>
</dbReference>
<accession>A0ABW5NPF2</accession>
<feature type="region of interest" description="Disordered" evidence="1">
    <location>
        <begin position="371"/>
        <end position="429"/>
    </location>
</feature>
<evidence type="ECO:0000313" key="4">
    <source>
        <dbReference type="Proteomes" id="UP001597480"/>
    </source>
</evidence>
<organism evidence="3 4">
    <name type="scientific">Flavobacterium suzhouense</name>
    <dbReference type="NCBI Taxonomy" id="1529638"/>
    <lineage>
        <taxon>Bacteria</taxon>
        <taxon>Pseudomonadati</taxon>
        <taxon>Bacteroidota</taxon>
        <taxon>Flavobacteriia</taxon>
        <taxon>Flavobacteriales</taxon>
        <taxon>Flavobacteriaceae</taxon>
        <taxon>Flavobacterium</taxon>
    </lineage>
</organism>
<dbReference type="Gene3D" id="3.20.80.10">
    <property type="entry name" value="Regulatory factor, effector binding domain"/>
    <property type="match status" value="1"/>
</dbReference>
<dbReference type="InterPro" id="IPR029442">
    <property type="entry name" value="GyrI-like"/>
</dbReference>
<dbReference type="SMART" id="SM00871">
    <property type="entry name" value="AraC_E_bind"/>
    <property type="match status" value="1"/>
</dbReference>
<dbReference type="SUPFAM" id="SSF55136">
    <property type="entry name" value="Probable bacterial effector-binding domain"/>
    <property type="match status" value="1"/>
</dbReference>
<feature type="domain" description="AraC effector-binding" evidence="2">
    <location>
        <begin position="183"/>
        <end position="339"/>
    </location>
</feature>
<comment type="caution">
    <text evidence="3">The sequence shown here is derived from an EMBL/GenBank/DDBJ whole genome shotgun (WGS) entry which is preliminary data.</text>
</comment>
<feature type="compositionally biased region" description="Low complexity" evidence="1">
    <location>
        <begin position="378"/>
        <end position="429"/>
    </location>
</feature>
<evidence type="ECO:0000313" key="3">
    <source>
        <dbReference type="EMBL" id="MFD2600909.1"/>
    </source>
</evidence>
<dbReference type="RefSeq" id="WP_379819572.1">
    <property type="nucleotide sequence ID" value="NZ_JBHUMD010000004.1"/>
</dbReference>
<sequence length="429" mass="46839">MKIVKYVFLLLLLSVVAVTVFIATQDGKYDIKKEGVIKVPKMVLYNYINEYKNWENLGILTGSDTTAVYTYSENSSGNGATMSWKKDRSTGKVQTVKLVENDSIIQKAVIDGLNSDIAWNFKDTLKNTKVTIRMRGDLSFMEKANAFLRGGGNVNKVMETSLDNGLKNLNSFLVNELAKNEVEVKGLVNKTGAFYIGHAVTSKIEDINKKSAETFPKLLNFMKKNKIVKKGSPFILYRNYNKTEGTASYVICIPIKEEMFTSPGSEYEGGKYTEFKALKTTLKGDYSHLPKAWDAAHKYITEKALEENTTGTYIELYSKGVLKSKRPSEWITDLYVPIGPPTILPVTDSIQAPAVQQATVAPVTTGVRAPRAATGTFAKPATGTKPAGTTGKPVLTPGTGTTTKPAPKPAATKPASSTQKPATQTTTTP</sequence>
<proteinExistence type="predicted"/>
<evidence type="ECO:0000259" key="2">
    <source>
        <dbReference type="SMART" id="SM00871"/>
    </source>
</evidence>